<evidence type="ECO:0000313" key="3">
    <source>
        <dbReference type="EMBL" id="RZD15192.1"/>
    </source>
</evidence>
<dbReference type="AlphaFoldDB" id="A0A519BD41"/>
<dbReference type="Proteomes" id="UP000320813">
    <property type="component" value="Unassembled WGS sequence"/>
</dbReference>
<accession>A0A519BD41</accession>
<evidence type="ECO:0000313" key="4">
    <source>
        <dbReference type="Proteomes" id="UP000320813"/>
    </source>
</evidence>
<organism evidence="3 4">
    <name type="scientific">Candidatus Acidulodesulfobacterium ferriphilum</name>
    <dbReference type="NCBI Taxonomy" id="2597223"/>
    <lineage>
        <taxon>Bacteria</taxon>
        <taxon>Deltaproteobacteria</taxon>
        <taxon>Candidatus Acidulodesulfobacterales</taxon>
        <taxon>Candidatus Acidulodesulfobacterium</taxon>
    </lineage>
</organism>
<dbReference type="PANTHER" id="PTHR39157:SF1">
    <property type="entry name" value="DOXX FAMILY PROTEIN"/>
    <property type="match status" value="1"/>
</dbReference>
<reference evidence="3 4" key="1">
    <citation type="submission" date="2019-01" db="EMBL/GenBank/DDBJ databases">
        <title>Insights into ecological role of a new deltaproteobacterial order Candidatus Sinidesulfobacterales (Sva0485) by metagenomics and metatranscriptomics.</title>
        <authorList>
            <person name="Tan S."/>
            <person name="Liu J."/>
            <person name="Fang Y."/>
            <person name="Hedlund B.P."/>
            <person name="Lian Z.H."/>
            <person name="Huang L.Y."/>
            <person name="Li J.T."/>
            <person name="Huang L.N."/>
            <person name="Li W.J."/>
            <person name="Jiang H.C."/>
            <person name="Dong H.L."/>
            <person name="Shu W.S."/>
        </authorList>
    </citation>
    <scope>NUCLEOTIDE SEQUENCE [LARGE SCALE GENOMIC DNA]</scope>
    <source>
        <strain evidence="3">AP3</strain>
    </source>
</reference>
<keyword evidence="1" id="KW-1133">Transmembrane helix</keyword>
<name>A0A519BD41_9DELT</name>
<evidence type="ECO:0000259" key="2">
    <source>
        <dbReference type="Pfam" id="PF04173"/>
    </source>
</evidence>
<feature type="transmembrane region" description="Helical" evidence="1">
    <location>
        <begin position="12"/>
        <end position="33"/>
    </location>
</feature>
<keyword evidence="1" id="KW-0812">Transmembrane</keyword>
<feature type="domain" description="TQO small subunit DoxD" evidence="2">
    <location>
        <begin position="11"/>
        <end position="142"/>
    </location>
</feature>
<comment type="caution">
    <text evidence="3">The sequence shown here is derived from an EMBL/GenBank/DDBJ whole genome shotgun (WGS) entry which is preliminary data.</text>
</comment>
<sequence length="143" mass="16070">MAAKNSSVWNAFLRIYIGIYFLYAVHSKLSPFFFSNFHSRLSYFASHDPLRLYVIFLNHFVIPNAFLFAILIVMGELFAGIFLTAGFLTGIAGFVGIFLNLNYLLAMFWMGPAELAINLTFIMCELVIIFTGSGRALGIDALF</sequence>
<gene>
    <name evidence="3" type="ORF">EVJ47_02685</name>
</gene>
<proteinExistence type="predicted"/>
<evidence type="ECO:0000256" key="1">
    <source>
        <dbReference type="SAM" id="Phobius"/>
    </source>
</evidence>
<dbReference type="PANTHER" id="PTHR39157">
    <property type="entry name" value="INTEGRAL MEMBRANE PROTEIN-RELATED"/>
    <property type="match status" value="1"/>
</dbReference>
<feature type="transmembrane region" description="Helical" evidence="1">
    <location>
        <begin position="81"/>
        <end position="109"/>
    </location>
</feature>
<dbReference type="Pfam" id="PF04173">
    <property type="entry name" value="DoxD"/>
    <property type="match status" value="1"/>
</dbReference>
<feature type="transmembrane region" description="Helical" evidence="1">
    <location>
        <begin position="53"/>
        <end position="74"/>
    </location>
</feature>
<dbReference type="EMBL" id="SGBD01000001">
    <property type="protein sequence ID" value="RZD15192.1"/>
    <property type="molecule type" value="Genomic_DNA"/>
</dbReference>
<feature type="transmembrane region" description="Helical" evidence="1">
    <location>
        <begin position="115"/>
        <end position="137"/>
    </location>
</feature>
<dbReference type="InterPro" id="IPR007301">
    <property type="entry name" value="DoxD"/>
</dbReference>
<keyword evidence="1" id="KW-0472">Membrane</keyword>
<protein>
    <submittedName>
        <fullName evidence="3">DoxX family membrane protein</fullName>
    </submittedName>
</protein>